<dbReference type="AlphaFoldDB" id="A0A914I2B7"/>
<dbReference type="WBParaSite" id="Gr19_v10_g6203.t1">
    <property type="protein sequence ID" value="Gr19_v10_g6203.t1"/>
    <property type="gene ID" value="Gr19_v10_g6203"/>
</dbReference>
<reference evidence="2" key="1">
    <citation type="submission" date="2022-11" db="UniProtKB">
        <authorList>
            <consortium name="WormBaseParasite"/>
        </authorList>
    </citation>
    <scope>IDENTIFICATION</scope>
</reference>
<proteinExistence type="predicted"/>
<name>A0A914I2B7_GLORO</name>
<sequence length="150" mass="16967">MGSSSSPNPAHWTPVTPCGCGCHHYRAVQMKWHAHPMSVDVALTPGTVHHAVLIYFVCGICGKENRSAYEITSEGKKSRWGYYGFTRKIRVGTKLNVSYEIVEDIFGEMWTAQYLPNSTCRHCRWGIESIRTFSCVQPAGHSYRFANELH</sequence>
<keyword evidence="1" id="KW-1185">Reference proteome</keyword>
<protein>
    <submittedName>
        <fullName evidence="2">Uncharacterized protein</fullName>
    </submittedName>
</protein>
<dbReference type="Proteomes" id="UP000887572">
    <property type="component" value="Unplaced"/>
</dbReference>
<evidence type="ECO:0000313" key="2">
    <source>
        <dbReference type="WBParaSite" id="Gr19_v10_g6203.t1"/>
    </source>
</evidence>
<organism evidence="1 2">
    <name type="scientific">Globodera rostochiensis</name>
    <name type="common">Golden nematode worm</name>
    <name type="synonym">Heterodera rostochiensis</name>
    <dbReference type="NCBI Taxonomy" id="31243"/>
    <lineage>
        <taxon>Eukaryota</taxon>
        <taxon>Metazoa</taxon>
        <taxon>Ecdysozoa</taxon>
        <taxon>Nematoda</taxon>
        <taxon>Chromadorea</taxon>
        <taxon>Rhabditida</taxon>
        <taxon>Tylenchina</taxon>
        <taxon>Tylenchomorpha</taxon>
        <taxon>Tylenchoidea</taxon>
        <taxon>Heteroderidae</taxon>
        <taxon>Heteroderinae</taxon>
        <taxon>Globodera</taxon>
    </lineage>
</organism>
<accession>A0A914I2B7</accession>
<evidence type="ECO:0000313" key="1">
    <source>
        <dbReference type="Proteomes" id="UP000887572"/>
    </source>
</evidence>